<comment type="caution">
    <text evidence="4">The sequence shown here is derived from an EMBL/GenBank/DDBJ whole genome shotgun (WGS) entry which is preliminary data.</text>
</comment>
<gene>
    <name evidence="4" type="ORF">E0702_18270</name>
</gene>
<proteinExistence type="predicted"/>
<name>A0ABY2D1K0_9GAMM</name>
<dbReference type="Proteomes" id="UP000294823">
    <property type="component" value="Unassembled WGS sequence"/>
</dbReference>
<sequence>KYPKVNYIGNKEKIAKWICDQFPSNTNTIFDAFSGGCSLSYEAKCRGLEVYTNDILKINYHIANALVKNNKTLLETS</sequence>
<keyword evidence="1 4" id="KW-0489">Methyltransferase</keyword>
<evidence type="ECO:0000256" key="3">
    <source>
        <dbReference type="ARBA" id="ARBA00022691"/>
    </source>
</evidence>
<evidence type="ECO:0000313" key="4">
    <source>
        <dbReference type="EMBL" id="TDA74456.1"/>
    </source>
</evidence>
<dbReference type="Gene3D" id="3.40.50.150">
    <property type="entry name" value="Vaccinia Virus protein VP39"/>
    <property type="match status" value="1"/>
</dbReference>
<keyword evidence="3" id="KW-0949">S-adenosyl-L-methionine</keyword>
<dbReference type="SUPFAM" id="SSF53335">
    <property type="entry name" value="S-adenosyl-L-methionine-dependent methyltransferases"/>
    <property type="match status" value="1"/>
</dbReference>
<evidence type="ECO:0000256" key="1">
    <source>
        <dbReference type="ARBA" id="ARBA00022603"/>
    </source>
</evidence>
<protein>
    <submittedName>
        <fullName evidence="4">DNA adenine methylase</fullName>
    </submittedName>
</protein>
<evidence type="ECO:0000313" key="5">
    <source>
        <dbReference type="Proteomes" id="UP000294823"/>
    </source>
</evidence>
<dbReference type="GO" id="GO:0008168">
    <property type="term" value="F:methyltransferase activity"/>
    <property type="evidence" value="ECO:0007669"/>
    <property type="project" value="UniProtKB-KW"/>
</dbReference>
<dbReference type="InterPro" id="IPR012327">
    <property type="entry name" value="MeTrfase_D12"/>
</dbReference>
<dbReference type="PRINTS" id="PR00505">
    <property type="entry name" value="D12N6MTFRASE"/>
</dbReference>
<keyword evidence="5" id="KW-1185">Reference proteome</keyword>
<organism evidence="4 5">
    <name type="scientific">Halomonas marinisediminis</name>
    <dbReference type="NCBI Taxonomy" id="2546095"/>
    <lineage>
        <taxon>Bacteria</taxon>
        <taxon>Pseudomonadati</taxon>
        <taxon>Pseudomonadota</taxon>
        <taxon>Gammaproteobacteria</taxon>
        <taxon>Oceanospirillales</taxon>
        <taxon>Halomonadaceae</taxon>
        <taxon>Halomonas</taxon>
    </lineage>
</organism>
<evidence type="ECO:0000256" key="2">
    <source>
        <dbReference type="ARBA" id="ARBA00022679"/>
    </source>
</evidence>
<dbReference type="GO" id="GO:0032259">
    <property type="term" value="P:methylation"/>
    <property type="evidence" value="ECO:0007669"/>
    <property type="project" value="UniProtKB-KW"/>
</dbReference>
<keyword evidence="2" id="KW-0808">Transferase</keyword>
<dbReference type="InterPro" id="IPR029063">
    <property type="entry name" value="SAM-dependent_MTases_sf"/>
</dbReference>
<reference evidence="4 5" key="1">
    <citation type="submission" date="2019-03" db="EMBL/GenBank/DDBJ databases">
        <title>Halomonas marinisediminis sp. nov., a moderately halophilic bacterium isolated from the Bohai Gulf.</title>
        <authorList>
            <person name="Ji X."/>
        </authorList>
    </citation>
    <scope>NUCLEOTIDE SEQUENCE [LARGE SCALE GENOMIC DNA]</scope>
    <source>
        <strain evidence="4 5">204</strain>
    </source>
</reference>
<dbReference type="EMBL" id="SLTR01000699">
    <property type="protein sequence ID" value="TDA74456.1"/>
    <property type="molecule type" value="Genomic_DNA"/>
</dbReference>
<dbReference type="Pfam" id="PF02086">
    <property type="entry name" value="MethyltransfD12"/>
    <property type="match status" value="1"/>
</dbReference>
<accession>A0ABY2D1K0</accession>
<feature type="non-terminal residue" evidence="4">
    <location>
        <position position="77"/>
    </location>
</feature>
<dbReference type="RefSeq" id="WP_205742141.1">
    <property type="nucleotide sequence ID" value="NZ_SLTR01000699.1"/>
</dbReference>
<feature type="non-terminal residue" evidence="4">
    <location>
        <position position="1"/>
    </location>
</feature>